<dbReference type="Pfam" id="PF25137">
    <property type="entry name" value="ADH_Fe_C"/>
    <property type="match status" value="1"/>
</dbReference>
<dbReference type="PANTHER" id="PTHR11496">
    <property type="entry name" value="ALCOHOL DEHYDROGENASE"/>
    <property type="match status" value="1"/>
</dbReference>
<dbReference type="Pfam" id="PF00465">
    <property type="entry name" value="Fe-ADH"/>
    <property type="match status" value="1"/>
</dbReference>
<dbReference type="InterPro" id="IPR001670">
    <property type="entry name" value="ADH_Fe/GldA"/>
</dbReference>
<sequence>MTREEIENQIVLGKKNLKEELKSFFQEHSFRRIFLVAGSSFPKLPIGEELQELFSELGISFYHFSDFRPNPRLEEVEEGINAFSDFQGDVILAVGGGSALDTAKCIKLFTGLSKEKSYLEQKYRENDIPLVVHPTTAGTGSESTPFAVIYQDGEKCSVEHESIYPKYRIEDARSLRSLPIYQKKATLLDALSHAMEAIWSKYSNEDSRAYGQKAISLILTNYKVYLSLENKNDAKVQGKASSAEDPSQSVLESIAEAANLAGKAIAVTKTTAGHALSYKLGSIYQLPHGLATAMVNRALYPFMCREKSRMIHPENLLFLAKCFLAEKEEEGAKRYREILEDLEIIPTLSVKAGDLENLVSAVNPERLSNHSIALREEDIRLLYKEILGGK</sequence>
<dbReference type="CDD" id="cd08182">
    <property type="entry name" value="HEPD"/>
    <property type="match status" value="1"/>
</dbReference>
<dbReference type="Gene3D" id="1.20.1090.10">
    <property type="entry name" value="Dehydroquinate synthase-like - alpha domain"/>
    <property type="match status" value="1"/>
</dbReference>
<dbReference type="GO" id="GO:0046872">
    <property type="term" value="F:metal ion binding"/>
    <property type="evidence" value="ECO:0007669"/>
    <property type="project" value="InterPro"/>
</dbReference>
<dbReference type="Proteomes" id="UP000522163">
    <property type="component" value="Unassembled WGS sequence"/>
</dbReference>
<proteinExistence type="predicted"/>
<dbReference type="GO" id="GO:0004022">
    <property type="term" value="F:alcohol dehydrogenase (NAD+) activity"/>
    <property type="evidence" value="ECO:0007669"/>
    <property type="project" value="TreeGrafter"/>
</dbReference>
<dbReference type="PANTHER" id="PTHR11496:SF83">
    <property type="entry name" value="HYDROXYACID-OXOACID TRANSHYDROGENASE, MITOCHONDRIAL"/>
    <property type="match status" value="1"/>
</dbReference>
<name>A0A7W9W0R1_9FIRM</name>
<evidence type="ECO:0000313" key="4">
    <source>
        <dbReference type="EMBL" id="MBB6041151.1"/>
    </source>
</evidence>
<protein>
    <submittedName>
        <fullName evidence="4">Alcohol dehydrogenase class IV</fullName>
    </submittedName>
</protein>
<dbReference type="Gene3D" id="3.40.50.1970">
    <property type="match status" value="1"/>
</dbReference>
<dbReference type="FunFam" id="3.40.50.1970:FF:000003">
    <property type="entry name" value="Alcohol dehydrogenase, iron-containing"/>
    <property type="match status" value="1"/>
</dbReference>
<dbReference type="InterPro" id="IPR056798">
    <property type="entry name" value="ADH_Fe_C"/>
</dbReference>
<dbReference type="RefSeq" id="WP_183683721.1">
    <property type="nucleotide sequence ID" value="NZ_JACHHH010000005.1"/>
</dbReference>
<comment type="caution">
    <text evidence="4">The sequence shown here is derived from an EMBL/GenBank/DDBJ whole genome shotgun (WGS) entry which is preliminary data.</text>
</comment>
<dbReference type="SUPFAM" id="SSF56796">
    <property type="entry name" value="Dehydroquinate synthase-like"/>
    <property type="match status" value="1"/>
</dbReference>
<dbReference type="InterPro" id="IPR035873">
    <property type="entry name" value="PhpC"/>
</dbReference>
<dbReference type="AlphaFoldDB" id="A0A7W9W0R1"/>
<evidence type="ECO:0000313" key="5">
    <source>
        <dbReference type="Proteomes" id="UP000522163"/>
    </source>
</evidence>
<dbReference type="GO" id="GO:0017000">
    <property type="term" value="P:antibiotic biosynthetic process"/>
    <property type="evidence" value="ECO:0007669"/>
    <property type="project" value="InterPro"/>
</dbReference>
<organism evidence="4 5">
    <name type="scientific">Oribacterium sinus</name>
    <dbReference type="NCBI Taxonomy" id="237576"/>
    <lineage>
        <taxon>Bacteria</taxon>
        <taxon>Bacillati</taxon>
        <taxon>Bacillota</taxon>
        <taxon>Clostridia</taxon>
        <taxon>Lachnospirales</taxon>
        <taxon>Lachnospiraceae</taxon>
        <taxon>Oribacterium</taxon>
    </lineage>
</organism>
<evidence type="ECO:0000259" key="3">
    <source>
        <dbReference type="Pfam" id="PF25137"/>
    </source>
</evidence>
<feature type="domain" description="Fe-containing alcohol dehydrogenase-like C-terminal" evidence="3">
    <location>
        <begin position="185"/>
        <end position="385"/>
    </location>
</feature>
<evidence type="ECO:0000259" key="2">
    <source>
        <dbReference type="Pfam" id="PF00465"/>
    </source>
</evidence>
<dbReference type="InterPro" id="IPR039697">
    <property type="entry name" value="Alcohol_dehydrogenase_Fe"/>
</dbReference>
<reference evidence="4 5" key="1">
    <citation type="submission" date="2020-08" db="EMBL/GenBank/DDBJ databases">
        <title>Genomic Encyclopedia of Type Strains, Phase IV (KMG-IV): sequencing the most valuable type-strain genomes for metagenomic binning, comparative biology and taxonomic classification.</title>
        <authorList>
            <person name="Goeker M."/>
        </authorList>
    </citation>
    <scope>NUCLEOTIDE SEQUENCE [LARGE SCALE GENOMIC DNA]</scope>
    <source>
        <strain evidence="4 5">DSM 17245</strain>
    </source>
</reference>
<dbReference type="EMBL" id="JACHHH010000005">
    <property type="protein sequence ID" value="MBB6041151.1"/>
    <property type="molecule type" value="Genomic_DNA"/>
</dbReference>
<gene>
    <name evidence="4" type="ORF">HNQ46_001128</name>
</gene>
<feature type="domain" description="Alcohol dehydrogenase iron-type/glycerol dehydrogenase GldA" evidence="2">
    <location>
        <begin position="9"/>
        <end position="171"/>
    </location>
</feature>
<keyword evidence="1" id="KW-0560">Oxidoreductase</keyword>
<evidence type="ECO:0000256" key="1">
    <source>
        <dbReference type="ARBA" id="ARBA00023002"/>
    </source>
</evidence>
<dbReference type="GeneID" id="85014669"/>
<accession>A0A7W9W0R1</accession>